<feature type="domain" description="Fucosyltransferase C-terminal" evidence="6">
    <location>
        <begin position="315"/>
        <end position="468"/>
    </location>
</feature>
<dbReference type="GeneID" id="33561528"/>
<evidence type="ECO:0000313" key="8">
    <source>
        <dbReference type="Proteomes" id="UP000193648"/>
    </source>
</evidence>
<dbReference type="InterPro" id="IPR001503">
    <property type="entry name" value="Glyco_trans_10"/>
</dbReference>
<dbReference type="Pfam" id="PF00852">
    <property type="entry name" value="Glyco_transf_10"/>
    <property type="match status" value="1"/>
</dbReference>
<dbReference type="UniPathway" id="UPA00378"/>
<dbReference type="GO" id="GO:0046920">
    <property type="term" value="F:alpha-(1-&gt;3)-fucosyltransferase activity"/>
    <property type="evidence" value="ECO:0007669"/>
    <property type="project" value="TreeGrafter"/>
</dbReference>
<proteinExistence type="inferred from homology"/>
<reference evidence="7 8" key="1">
    <citation type="submission" date="2016-07" db="EMBL/GenBank/DDBJ databases">
        <title>Pervasive Adenine N6-methylation of Active Genes in Fungi.</title>
        <authorList>
            <consortium name="DOE Joint Genome Institute"/>
            <person name="Mondo S.J."/>
            <person name="Dannebaum R.O."/>
            <person name="Kuo R.C."/>
            <person name="Labutti K."/>
            <person name="Haridas S."/>
            <person name="Kuo A."/>
            <person name="Salamov A."/>
            <person name="Ahrendt S.R."/>
            <person name="Lipzen A."/>
            <person name="Sullivan W."/>
            <person name="Andreopoulos W.B."/>
            <person name="Clum A."/>
            <person name="Lindquist E."/>
            <person name="Daum C."/>
            <person name="Ramamoorthy G.K."/>
            <person name="Gryganskyi A."/>
            <person name="Culley D."/>
            <person name="Magnuson J.K."/>
            <person name="James T.Y."/>
            <person name="O'Malley M.A."/>
            <person name="Stajich J.E."/>
            <person name="Spatafora J.W."/>
            <person name="Visel A."/>
            <person name="Grigoriev I.V."/>
        </authorList>
    </citation>
    <scope>NUCLEOTIDE SEQUENCE [LARGE SCALE GENOMIC DNA]</scope>
    <source>
        <strain evidence="7 8">NRRL 3116</strain>
    </source>
</reference>
<evidence type="ECO:0000313" key="7">
    <source>
        <dbReference type="EMBL" id="ORZ06526.1"/>
    </source>
</evidence>
<dbReference type="PANTHER" id="PTHR11929:SF194">
    <property type="entry name" value="ALPHA-(1,3)-FUCOSYLTRANSFERASE 10"/>
    <property type="match status" value="1"/>
</dbReference>
<comment type="pathway">
    <text evidence="1">Protein modification; protein glycosylation.</text>
</comment>
<evidence type="ECO:0000256" key="4">
    <source>
        <dbReference type="ARBA" id="ARBA00022679"/>
    </source>
</evidence>
<keyword evidence="5" id="KW-0472">Membrane</keyword>
<dbReference type="SUPFAM" id="SSF53756">
    <property type="entry name" value="UDP-Glycosyltransferase/glycogen phosphorylase"/>
    <property type="match status" value="1"/>
</dbReference>
<keyword evidence="5" id="KW-1133">Transmembrane helix</keyword>
<dbReference type="GO" id="GO:0032580">
    <property type="term" value="C:Golgi cisterna membrane"/>
    <property type="evidence" value="ECO:0007669"/>
    <property type="project" value="UniProtKB-SubCell"/>
</dbReference>
<dbReference type="RefSeq" id="XP_021877569.1">
    <property type="nucleotide sequence ID" value="XM_022019683.1"/>
</dbReference>
<protein>
    <recommendedName>
        <fullName evidence="5">Fucosyltransferase</fullName>
        <ecNumber evidence="5">2.4.1.-</ecNumber>
    </recommendedName>
</protein>
<evidence type="ECO:0000256" key="3">
    <source>
        <dbReference type="ARBA" id="ARBA00022676"/>
    </source>
</evidence>
<dbReference type="Proteomes" id="UP000193648">
    <property type="component" value="Unassembled WGS sequence"/>
</dbReference>
<dbReference type="OrthoDB" id="427096at2759"/>
<name>A0A1Y2GBP4_9FUNG</name>
<dbReference type="InterPro" id="IPR038577">
    <property type="entry name" value="GT10-like_C_sf"/>
</dbReference>
<organism evidence="7 8">
    <name type="scientific">Lobosporangium transversale</name>
    <dbReference type="NCBI Taxonomy" id="64571"/>
    <lineage>
        <taxon>Eukaryota</taxon>
        <taxon>Fungi</taxon>
        <taxon>Fungi incertae sedis</taxon>
        <taxon>Mucoromycota</taxon>
        <taxon>Mortierellomycotina</taxon>
        <taxon>Mortierellomycetes</taxon>
        <taxon>Mortierellales</taxon>
        <taxon>Mortierellaceae</taxon>
        <taxon>Lobosporangium</taxon>
    </lineage>
</organism>
<dbReference type="Gene3D" id="3.40.50.11660">
    <property type="entry name" value="Glycosyl transferase family 10, C-terminal domain"/>
    <property type="match status" value="1"/>
</dbReference>
<accession>A0A1Y2GBP4</accession>
<keyword evidence="3 5" id="KW-0328">Glycosyltransferase</keyword>
<evidence type="ECO:0000256" key="2">
    <source>
        <dbReference type="ARBA" id="ARBA00008919"/>
    </source>
</evidence>
<evidence type="ECO:0000259" key="6">
    <source>
        <dbReference type="Pfam" id="PF00852"/>
    </source>
</evidence>
<keyword evidence="5" id="KW-0812">Transmembrane</keyword>
<dbReference type="EC" id="2.4.1.-" evidence="5"/>
<dbReference type="InterPro" id="IPR055270">
    <property type="entry name" value="Glyco_tran_10_C"/>
</dbReference>
<dbReference type="AlphaFoldDB" id="A0A1Y2GBP4"/>
<evidence type="ECO:0000256" key="5">
    <source>
        <dbReference type="RuleBase" id="RU003832"/>
    </source>
</evidence>
<dbReference type="EMBL" id="MCFF01000045">
    <property type="protein sequence ID" value="ORZ06526.1"/>
    <property type="molecule type" value="Genomic_DNA"/>
</dbReference>
<feature type="transmembrane region" description="Helical" evidence="5">
    <location>
        <begin position="21"/>
        <end position="41"/>
    </location>
</feature>
<keyword evidence="8" id="KW-1185">Reference proteome</keyword>
<comment type="subcellular location">
    <subcellularLocation>
        <location evidence="5">Golgi apparatus</location>
        <location evidence="5">Golgi stack membrane</location>
        <topology evidence="5">Single-pass type II membrane protein</topology>
    </subcellularLocation>
</comment>
<keyword evidence="4 5" id="KW-0808">Transferase</keyword>
<dbReference type="PANTHER" id="PTHR11929">
    <property type="entry name" value="ALPHA- 1,3 -FUCOSYLTRANSFERASE"/>
    <property type="match status" value="1"/>
</dbReference>
<keyword evidence="5" id="KW-0333">Golgi apparatus</keyword>
<gene>
    <name evidence="7" type="ORF">BCR41DRAFT_166917</name>
</gene>
<comment type="similarity">
    <text evidence="2 5">Belongs to the glycosyltransferase 10 family.</text>
</comment>
<evidence type="ECO:0000256" key="1">
    <source>
        <dbReference type="ARBA" id="ARBA00004922"/>
    </source>
</evidence>
<dbReference type="STRING" id="64571.A0A1Y2GBP4"/>
<sequence length="486" mass="56755">MDKHRQSFLDVMLAPRNRRKLLILGLLIVGFLTFISLQLYAGTLQTNTLNLPTKETETQPQHVEEGNDAVTYLMQHPDPQIMTNPTKIENICNNLPKNPRRPHEVVFTERTAESGPIKIFRWRQQTFMDNPPTDWKKESQTMCPFPPELQPFFNFNKAYHVKDELIVWKDGFAPCWFWYRNVPDWLRGKEQTCDKSTKQNYKYITTSNYTEFRDADIILIDYPFYNYIEQPPYWEMRRMPPRLAHQKWVLDYGLESIAYYSHVALGSFLQQFDLTMGAPGQLFDVSLPLQHISEEYAMKMAEVTPKYPFDDKDPKNLIAWVISNCNPTNRRNEVIQELITKAGGHSYGKCMNMHQIPKELLPDDGWDTLMEAKRTVLSKYPFAFVGENSNCVGYVTEKIYDAFESGAIPVYIGASDIADFVPEKSYIDVSWFKSTDDLIHFLRTTNRAPFFAWKEKVKKDASQFCKRCFKPVQALECTILDHTRFA</sequence>
<dbReference type="InParanoid" id="A0A1Y2GBP4"/>
<comment type="caution">
    <text evidence="7">The sequence shown here is derived from an EMBL/GenBank/DDBJ whole genome shotgun (WGS) entry which is preliminary data.</text>
</comment>